<dbReference type="GO" id="GO:0000196">
    <property type="term" value="P:cell integrity MAPK cascade"/>
    <property type="evidence" value="ECO:0007669"/>
    <property type="project" value="EnsemblFungi"/>
</dbReference>
<dbReference type="GO" id="GO:0004674">
    <property type="term" value="F:protein serine/threonine kinase activity"/>
    <property type="evidence" value="ECO:0007669"/>
    <property type="project" value="UniProtKB-KW"/>
</dbReference>
<keyword evidence="2" id="KW-0808">Transferase</keyword>
<evidence type="ECO:0000259" key="10">
    <source>
        <dbReference type="PROSITE" id="PS50011"/>
    </source>
</evidence>
<dbReference type="PROSITE" id="PS00108">
    <property type="entry name" value="PROTEIN_KINASE_ST"/>
    <property type="match status" value="1"/>
</dbReference>
<protein>
    <recommendedName>
        <fullName evidence="10">Protein kinase domain-containing protein</fullName>
    </recommendedName>
</protein>
<dbReference type="GO" id="GO:0005737">
    <property type="term" value="C:cytoplasm"/>
    <property type="evidence" value="ECO:0007669"/>
    <property type="project" value="EnsemblFungi"/>
</dbReference>
<evidence type="ECO:0000256" key="6">
    <source>
        <dbReference type="ARBA" id="ARBA00038035"/>
    </source>
</evidence>
<evidence type="ECO:0000313" key="11">
    <source>
        <dbReference type="EMBL" id="ODV95931.1"/>
    </source>
</evidence>
<dbReference type="Proteomes" id="UP000094236">
    <property type="component" value="Unassembled WGS sequence"/>
</dbReference>
<feature type="region of interest" description="Disordered" evidence="9">
    <location>
        <begin position="22"/>
        <end position="48"/>
    </location>
</feature>
<gene>
    <name evidence="11" type="ORF">PACTADRAFT_41265</name>
</gene>
<evidence type="ECO:0000256" key="3">
    <source>
        <dbReference type="ARBA" id="ARBA00022741"/>
    </source>
</evidence>
<dbReference type="InterPro" id="IPR011009">
    <property type="entry name" value="Kinase-like_dom_sf"/>
</dbReference>
<keyword evidence="3 7" id="KW-0547">Nucleotide-binding</keyword>
<keyword evidence="12" id="KW-1185">Reference proteome</keyword>
<dbReference type="PROSITE" id="PS00107">
    <property type="entry name" value="PROTEIN_KINASE_ATP"/>
    <property type="match status" value="1"/>
</dbReference>
<name>A0A1E4TW18_PACTA</name>
<dbReference type="GO" id="GO:0030447">
    <property type="term" value="P:filamentous growth"/>
    <property type="evidence" value="ECO:0007669"/>
    <property type="project" value="UniProtKB-ARBA"/>
</dbReference>
<dbReference type="GO" id="GO:0050850">
    <property type="term" value="P:positive regulation of calcium-mediated signaling"/>
    <property type="evidence" value="ECO:0007669"/>
    <property type="project" value="EnsemblFungi"/>
</dbReference>
<feature type="compositionally biased region" description="Basic and acidic residues" evidence="9">
    <location>
        <begin position="34"/>
        <end position="48"/>
    </location>
</feature>
<keyword evidence="4" id="KW-0418">Kinase</keyword>
<comment type="similarity">
    <text evidence="6">Belongs to the protein kinase superfamily. STE Ser/Thr protein kinase family. MAP kinase kinase subfamily.</text>
</comment>
<accession>A0A1E4TW18</accession>
<dbReference type="STRING" id="669874.A0A1E4TW18"/>
<keyword evidence="1 8" id="KW-0723">Serine/threonine-protein kinase</keyword>
<dbReference type="GO" id="GO:0004708">
    <property type="term" value="F:MAP kinase kinase activity"/>
    <property type="evidence" value="ECO:0007669"/>
    <property type="project" value="EnsemblFungi"/>
</dbReference>
<feature type="binding site" evidence="7">
    <location>
        <position position="93"/>
    </location>
    <ligand>
        <name>ATP</name>
        <dbReference type="ChEBI" id="CHEBI:30616"/>
    </ligand>
</feature>
<dbReference type="AlphaFoldDB" id="A0A1E4TW18"/>
<dbReference type="PANTHER" id="PTHR47448:SF5">
    <property type="entry name" value="MITOGEN-ACTIVATED PROTEIN KINASE KINAE MKK2"/>
    <property type="match status" value="1"/>
</dbReference>
<feature type="domain" description="Protein kinase" evidence="10">
    <location>
        <begin position="64"/>
        <end position="333"/>
    </location>
</feature>
<evidence type="ECO:0000256" key="5">
    <source>
        <dbReference type="ARBA" id="ARBA00022840"/>
    </source>
</evidence>
<reference evidence="12" key="1">
    <citation type="submission" date="2016-05" db="EMBL/GenBank/DDBJ databases">
        <title>Comparative genomics of biotechnologically important yeasts.</title>
        <authorList>
            <consortium name="DOE Joint Genome Institute"/>
            <person name="Riley R."/>
            <person name="Haridas S."/>
            <person name="Wolfe K.H."/>
            <person name="Lopes M.R."/>
            <person name="Hittinger C.T."/>
            <person name="Goker M."/>
            <person name="Salamov A."/>
            <person name="Wisecaver J."/>
            <person name="Long T.M."/>
            <person name="Aerts A.L."/>
            <person name="Barry K."/>
            <person name="Choi C."/>
            <person name="Clum A."/>
            <person name="Coughlan A.Y."/>
            <person name="Deshpande S."/>
            <person name="Douglass A.P."/>
            <person name="Hanson S.J."/>
            <person name="Klenk H.-P."/>
            <person name="Labutti K."/>
            <person name="Lapidus A."/>
            <person name="Lindquist E."/>
            <person name="Lipzen A."/>
            <person name="Meier-Kolthoff J.P."/>
            <person name="Ohm R.A."/>
            <person name="Otillar R.P."/>
            <person name="Pangilinan J."/>
            <person name="Peng Y."/>
            <person name="Rokas A."/>
            <person name="Rosa C.A."/>
            <person name="Scheuner C."/>
            <person name="Sibirny A.A."/>
            <person name="Slot J.C."/>
            <person name="Stielow J.B."/>
            <person name="Sun H."/>
            <person name="Kurtzman C.P."/>
            <person name="Blackwell M."/>
            <person name="Grigoriev I.V."/>
            <person name="Jeffries T.W."/>
        </authorList>
    </citation>
    <scope>NUCLEOTIDE SEQUENCE [LARGE SCALE GENOMIC DNA]</scope>
    <source>
        <strain evidence="12">NRRL Y-2460</strain>
    </source>
</reference>
<sequence length="362" mass="41166">MFNDLNINSDAGSSTLIVPKIQQNSNQGISQMGKQEENEKATVDKDVNELNEEDWRRVANNGDIIELGSLGEGNGGSVLKCKLRNKSTVFALKTITTNPNPEFQRQILRELNFNRSCNSPYIVKYYGTFMSEESATIFIAMEYMGGRSLDAVYKNIKNRNGRIGEKVLGKIAESVLRGLSYLHERKIIHRDIKPQNILLDDNGSVKLCDFGVSGEVVDSLATTFTGTSYYMAPERIKGQPYTVTSDVWSLGLTLLEVAQGRFPYHTTDEDKKTIPLMPIELLSMILEFTPELDDEKEEGIVWSPAFRSFLEYCLIKNPNERPSPRQMLDHPWIKGQMKKHIRMDKFVKQCWENTENTESTDQ</sequence>
<evidence type="ECO:0000256" key="1">
    <source>
        <dbReference type="ARBA" id="ARBA00022527"/>
    </source>
</evidence>
<dbReference type="InterPro" id="IPR000719">
    <property type="entry name" value="Prot_kinase_dom"/>
</dbReference>
<dbReference type="EMBL" id="KV454013">
    <property type="protein sequence ID" value="ODV95931.1"/>
    <property type="molecule type" value="Genomic_DNA"/>
</dbReference>
<feature type="compositionally biased region" description="Polar residues" evidence="9">
    <location>
        <begin position="22"/>
        <end position="33"/>
    </location>
</feature>
<evidence type="ECO:0000256" key="8">
    <source>
        <dbReference type="RuleBase" id="RU000304"/>
    </source>
</evidence>
<evidence type="ECO:0000256" key="7">
    <source>
        <dbReference type="PROSITE-ProRule" id="PRU10141"/>
    </source>
</evidence>
<keyword evidence="5 7" id="KW-0067">ATP-binding</keyword>
<dbReference type="PANTHER" id="PTHR47448">
    <property type="entry name" value="DUAL SPECIFICITY MITOGEN-ACTIVATED PROTEIN KINASE KINASE DSOR1-LIKE PROTEIN"/>
    <property type="match status" value="1"/>
</dbReference>
<organism evidence="11 12">
    <name type="scientific">Pachysolen tannophilus NRRL Y-2460</name>
    <dbReference type="NCBI Taxonomy" id="669874"/>
    <lineage>
        <taxon>Eukaryota</taxon>
        <taxon>Fungi</taxon>
        <taxon>Dikarya</taxon>
        <taxon>Ascomycota</taxon>
        <taxon>Saccharomycotina</taxon>
        <taxon>Pichiomycetes</taxon>
        <taxon>Pachysolenaceae</taxon>
        <taxon>Pachysolen</taxon>
    </lineage>
</organism>
<dbReference type="Gene3D" id="1.10.510.10">
    <property type="entry name" value="Transferase(Phosphotransferase) domain 1"/>
    <property type="match status" value="1"/>
</dbReference>
<dbReference type="FunFam" id="3.30.200.20:FF:000040">
    <property type="entry name" value="Dual specificity mitogen-activated protein kinase kinase"/>
    <property type="match status" value="1"/>
</dbReference>
<evidence type="ECO:0000256" key="4">
    <source>
        <dbReference type="ARBA" id="ARBA00022777"/>
    </source>
</evidence>
<dbReference type="OrthoDB" id="10252354at2759"/>
<dbReference type="InterPro" id="IPR050915">
    <property type="entry name" value="MAP_kinase_kinase"/>
</dbReference>
<dbReference type="InterPro" id="IPR017441">
    <property type="entry name" value="Protein_kinase_ATP_BS"/>
</dbReference>
<dbReference type="SUPFAM" id="SSF56112">
    <property type="entry name" value="Protein kinase-like (PK-like)"/>
    <property type="match status" value="1"/>
</dbReference>
<dbReference type="SMART" id="SM00220">
    <property type="entry name" value="S_TKc"/>
    <property type="match status" value="1"/>
</dbReference>
<evidence type="ECO:0000256" key="9">
    <source>
        <dbReference type="SAM" id="MobiDB-lite"/>
    </source>
</evidence>
<dbReference type="FunFam" id="1.10.510.10:FF:000263">
    <property type="entry name" value="MAP kinase skh1/pek1"/>
    <property type="match status" value="1"/>
</dbReference>
<dbReference type="GO" id="GO:0005524">
    <property type="term" value="F:ATP binding"/>
    <property type="evidence" value="ECO:0007669"/>
    <property type="project" value="UniProtKB-UniRule"/>
</dbReference>
<evidence type="ECO:0000313" key="12">
    <source>
        <dbReference type="Proteomes" id="UP000094236"/>
    </source>
</evidence>
<dbReference type="GO" id="GO:0000935">
    <property type="term" value="C:division septum"/>
    <property type="evidence" value="ECO:0007669"/>
    <property type="project" value="EnsemblFungi"/>
</dbReference>
<dbReference type="Gene3D" id="3.30.200.20">
    <property type="entry name" value="Phosphorylase Kinase, domain 1"/>
    <property type="match status" value="1"/>
</dbReference>
<dbReference type="Pfam" id="PF00069">
    <property type="entry name" value="Pkinase"/>
    <property type="match status" value="1"/>
</dbReference>
<dbReference type="InterPro" id="IPR008271">
    <property type="entry name" value="Ser/Thr_kinase_AS"/>
</dbReference>
<proteinExistence type="inferred from homology"/>
<evidence type="ECO:0000256" key="2">
    <source>
        <dbReference type="ARBA" id="ARBA00022679"/>
    </source>
</evidence>
<dbReference type="PROSITE" id="PS50011">
    <property type="entry name" value="PROTEIN_KINASE_DOM"/>
    <property type="match status" value="1"/>
</dbReference>